<evidence type="ECO:0000256" key="9">
    <source>
        <dbReference type="RuleBase" id="RU000461"/>
    </source>
</evidence>
<comment type="similarity">
    <text evidence="2 9">Belongs to the cytochrome P450 family.</text>
</comment>
<gene>
    <name evidence="10" type="ORF">Bpfe_018563</name>
</gene>
<dbReference type="PANTHER" id="PTHR24279">
    <property type="entry name" value="CYTOCHROME P450"/>
    <property type="match status" value="1"/>
</dbReference>
<evidence type="ECO:0000256" key="4">
    <source>
        <dbReference type="ARBA" id="ARBA00022723"/>
    </source>
</evidence>
<reference evidence="10" key="1">
    <citation type="journal article" date="2023" name="PLoS Negl. Trop. Dis.">
        <title>A genome sequence for Biomphalaria pfeifferi, the major vector snail for the human-infecting parasite Schistosoma mansoni.</title>
        <authorList>
            <person name="Bu L."/>
            <person name="Lu L."/>
            <person name="Laidemitt M.R."/>
            <person name="Zhang S.M."/>
            <person name="Mutuku M."/>
            <person name="Mkoji G."/>
            <person name="Steinauer M."/>
            <person name="Loker E.S."/>
        </authorList>
    </citation>
    <scope>NUCLEOTIDE SEQUENCE</scope>
    <source>
        <strain evidence="10">KasaAsao</strain>
    </source>
</reference>
<evidence type="ECO:0000256" key="6">
    <source>
        <dbReference type="ARBA" id="ARBA00023004"/>
    </source>
</evidence>
<dbReference type="PRINTS" id="PR00385">
    <property type="entry name" value="P450"/>
</dbReference>
<dbReference type="EMBL" id="JASAOG010000098">
    <property type="protein sequence ID" value="KAK0052016.1"/>
    <property type="molecule type" value="Genomic_DNA"/>
</dbReference>
<evidence type="ECO:0000313" key="11">
    <source>
        <dbReference type="Proteomes" id="UP001233172"/>
    </source>
</evidence>
<dbReference type="InterPro" id="IPR002401">
    <property type="entry name" value="Cyt_P450_E_grp-I"/>
</dbReference>
<keyword evidence="6 8" id="KW-0408">Iron</keyword>
<comment type="caution">
    <text evidence="10">The sequence shown here is derived from an EMBL/GenBank/DDBJ whole genome shotgun (WGS) entry which is preliminary data.</text>
</comment>
<feature type="binding site" description="axial binding residue" evidence="8">
    <location>
        <position position="489"/>
    </location>
    <ligand>
        <name>heme</name>
        <dbReference type="ChEBI" id="CHEBI:30413"/>
    </ligand>
    <ligandPart>
        <name>Fe</name>
        <dbReference type="ChEBI" id="CHEBI:18248"/>
    </ligandPart>
</feature>
<name>A0AAD8BCQ3_BIOPF</name>
<dbReference type="Gene3D" id="1.10.630.10">
    <property type="entry name" value="Cytochrome P450"/>
    <property type="match status" value="1"/>
</dbReference>
<dbReference type="AlphaFoldDB" id="A0AAD8BCQ3"/>
<organism evidence="10 11">
    <name type="scientific">Biomphalaria pfeifferi</name>
    <name type="common">Bloodfluke planorb</name>
    <name type="synonym">Freshwater snail</name>
    <dbReference type="NCBI Taxonomy" id="112525"/>
    <lineage>
        <taxon>Eukaryota</taxon>
        <taxon>Metazoa</taxon>
        <taxon>Spiralia</taxon>
        <taxon>Lophotrochozoa</taxon>
        <taxon>Mollusca</taxon>
        <taxon>Gastropoda</taxon>
        <taxon>Heterobranchia</taxon>
        <taxon>Euthyneura</taxon>
        <taxon>Panpulmonata</taxon>
        <taxon>Hygrophila</taxon>
        <taxon>Lymnaeoidea</taxon>
        <taxon>Planorbidae</taxon>
        <taxon>Biomphalaria</taxon>
    </lineage>
</organism>
<reference evidence="10" key="2">
    <citation type="submission" date="2023-04" db="EMBL/GenBank/DDBJ databases">
        <authorList>
            <person name="Bu L."/>
            <person name="Lu L."/>
            <person name="Laidemitt M.R."/>
            <person name="Zhang S.M."/>
            <person name="Mutuku M."/>
            <person name="Mkoji G."/>
            <person name="Steinauer M."/>
            <person name="Loker E.S."/>
        </authorList>
    </citation>
    <scope>NUCLEOTIDE SEQUENCE</scope>
    <source>
        <strain evidence="10">KasaAsao</strain>
        <tissue evidence="10">Whole Snail</tissue>
    </source>
</reference>
<keyword evidence="4 8" id="KW-0479">Metal-binding</keyword>
<accession>A0AAD8BCQ3</accession>
<protein>
    <submittedName>
        <fullName evidence="10">Cytochrome P450 49a1</fullName>
    </submittedName>
</protein>
<keyword evidence="5 9" id="KW-0560">Oxidoreductase</keyword>
<keyword evidence="3 8" id="KW-0349">Heme</keyword>
<dbReference type="Proteomes" id="UP001233172">
    <property type="component" value="Unassembled WGS sequence"/>
</dbReference>
<evidence type="ECO:0000256" key="1">
    <source>
        <dbReference type="ARBA" id="ARBA00001971"/>
    </source>
</evidence>
<dbReference type="PANTHER" id="PTHR24279:SF120">
    <property type="entry name" value="CYTOCHROME P450"/>
    <property type="match status" value="1"/>
</dbReference>
<sequence>MLGSTPLREHSTSDNLLLSIRAVNLEVFSEATRTAKCFKSATNPVPLSCSSAPQPQVKVTCPKSQPLSEMTVKSFDQVPGPKGAARLPFVGAAFLFKPFTKNVTARPDLLAINLHKQYGNIVRIELPFGTTVFLKDPKDMLTVIEKEGRTPERPNFPLIMAYFKSRNVKTLATLKGEDWRRLRMKAQPSFLRPGSADPYLPAIEKVADDLGNYVEKYGHEDFRDVIFLYILECLFQFCFHRRLGALTATGLKENNLTATKVKELVTTLAKLPILPLYKLWRTKEYKIIESSMDHLLQISSVEVQRVIKSLRDEECRKSDGPHLIERLLEHSGMTEQEAVMTMSDFFFGGSDTTSKNLAMIFYHLAKNPDQQKLLQQELASLAADGNITSEVLDKMEFLKACVKESMRLTYPLAPGPSRILQEDLVLSGYHVPKGTMATLCNVAFLHDPDFVKTPLDYVPQRWLRDKDRQKNETIPTVCFLPFGIGGRMCLGKRFAELIIYMSLIKVLQKYEMTLQAESLGAEIVYEIFPTINKPLKINFIPRSST</sequence>
<proteinExistence type="inferred from homology"/>
<dbReference type="PRINTS" id="PR00463">
    <property type="entry name" value="EP450I"/>
</dbReference>
<dbReference type="CDD" id="cd11054">
    <property type="entry name" value="CYP24A1-like"/>
    <property type="match status" value="1"/>
</dbReference>
<evidence type="ECO:0000256" key="2">
    <source>
        <dbReference type="ARBA" id="ARBA00010617"/>
    </source>
</evidence>
<evidence type="ECO:0000256" key="5">
    <source>
        <dbReference type="ARBA" id="ARBA00023002"/>
    </source>
</evidence>
<dbReference type="InterPro" id="IPR050479">
    <property type="entry name" value="CYP11_CYP27_families"/>
</dbReference>
<evidence type="ECO:0000313" key="10">
    <source>
        <dbReference type="EMBL" id="KAK0052016.1"/>
    </source>
</evidence>
<dbReference type="GO" id="GO:0004497">
    <property type="term" value="F:monooxygenase activity"/>
    <property type="evidence" value="ECO:0007669"/>
    <property type="project" value="UniProtKB-KW"/>
</dbReference>
<dbReference type="PROSITE" id="PS00086">
    <property type="entry name" value="CYTOCHROME_P450"/>
    <property type="match status" value="1"/>
</dbReference>
<evidence type="ECO:0000256" key="7">
    <source>
        <dbReference type="ARBA" id="ARBA00023033"/>
    </source>
</evidence>
<dbReference type="GO" id="GO:0020037">
    <property type="term" value="F:heme binding"/>
    <property type="evidence" value="ECO:0007669"/>
    <property type="project" value="InterPro"/>
</dbReference>
<dbReference type="InterPro" id="IPR017972">
    <property type="entry name" value="Cyt_P450_CS"/>
</dbReference>
<evidence type="ECO:0000256" key="3">
    <source>
        <dbReference type="ARBA" id="ARBA00022617"/>
    </source>
</evidence>
<keyword evidence="11" id="KW-1185">Reference proteome</keyword>
<dbReference type="InterPro" id="IPR001128">
    <property type="entry name" value="Cyt_P450"/>
</dbReference>
<dbReference type="GO" id="GO:0005506">
    <property type="term" value="F:iron ion binding"/>
    <property type="evidence" value="ECO:0007669"/>
    <property type="project" value="InterPro"/>
</dbReference>
<evidence type="ECO:0000256" key="8">
    <source>
        <dbReference type="PIRSR" id="PIRSR602401-1"/>
    </source>
</evidence>
<dbReference type="GO" id="GO:0016705">
    <property type="term" value="F:oxidoreductase activity, acting on paired donors, with incorporation or reduction of molecular oxygen"/>
    <property type="evidence" value="ECO:0007669"/>
    <property type="project" value="InterPro"/>
</dbReference>
<keyword evidence="7 9" id="KW-0503">Monooxygenase</keyword>
<comment type="cofactor">
    <cofactor evidence="1 8">
        <name>heme</name>
        <dbReference type="ChEBI" id="CHEBI:30413"/>
    </cofactor>
</comment>
<dbReference type="InterPro" id="IPR036396">
    <property type="entry name" value="Cyt_P450_sf"/>
</dbReference>
<dbReference type="Pfam" id="PF00067">
    <property type="entry name" value="p450"/>
    <property type="match status" value="1"/>
</dbReference>
<dbReference type="SUPFAM" id="SSF48264">
    <property type="entry name" value="Cytochrome P450"/>
    <property type="match status" value="1"/>
</dbReference>